<proteinExistence type="predicted"/>
<dbReference type="GO" id="GO:0016301">
    <property type="term" value="F:kinase activity"/>
    <property type="evidence" value="ECO:0007669"/>
    <property type="project" value="UniProtKB-KW"/>
</dbReference>
<dbReference type="InterPro" id="IPR036890">
    <property type="entry name" value="HATPase_C_sf"/>
</dbReference>
<feature type="domain" description="Histidine kinase/HSP90-like ATPase" evidence="1">
    <location>
        <begin position="2"/>
        <end position="35"/>
    </location>
</feature>
<organism evidence="2 3">
    <name type="scientific">Candidatus Falkowbacteria bacterium CG10_big_fil_rev_8_21_14_0_10_43_11</name>
    <dbReference type="NCBI Taxonomy" id="1974568"/>
    <lineage>
        <taxon>Bacteria</taxon>
        <taxon>Candidatus Falkowiibacteriota</taxon>
    </lineage>
</organism>
<dbReference type="Pfam" id="PF02518">
    <property type="entry name" value="HATPase_c"/>
    <property type="match status" value="1"/>
</dbReference>
<protein>
    <submittedName>
        <fullName evidence="2">Two-component sensor histidine kinase</fullName>
    </submittedName>
</protein>
<dbReference type="Gene3D" id="3.30.565.10">
    <property type="entry name" value="Histidine kinase-like ATPase, C-terminal domain"/>
    <property type="match status" value="1"/>
</dbReference>
<dbReference type="InterPro" id="IPR003594">
    <property type="entry name" value="HATPase_dom"/>
</dbReference>
<keyword evidence="2" id="KW-0808">Transferase</keyword>
<keyword evidence="2" id="KW-0418">Kinase</keyword>
<dbReference type="SUPFAM" id="SSF55874">
    <property type="entry name" value="ATPase domain of HSP90 chaperone/DNA topoisomerase II/histidine kinase"/>
    <property type="match status" value="1"/>
</dbReference>
<dbReference type="EMBL" id="PFAS01000008">
    <property type="protein sequence ID" value="PIT94103.1"/>
    <property type="molecule type" value="Genomic_DNA"/>
</dbReference>
<dbReference type="Proteomes" id="UP000229335">
    <property type="component" value="Unassembled WGS sequence"/>
</dbReference>
<evidence type="ECO:0000259" key="1">
    <source>
        <dbReference type="Pfam" id="PF02518"/>
    </source>
</evidence>
<dbReference type="AlphaFoldDB" id="A0A2M6WMV0"/>
<evidence type="ECO:0000313" key="2">
    <source>
        <dbReference type="EMBL" id="PIT94103.1"/>
    </source>
</evidence>
<comment type="caution">
    <text evidence="2">The sequence shown here is derived from an EMBL/GenBank/DDBJ whole genome shotgun (WGS) entry which is preliminary data.</text>
</comment>
<gene>
    <name evidence="2" type="ORF">COU00_00745</name>
</gene>
<sequence>MTVSRHGAKAIIRVQDTGIGIAKEDLTHVFERLYRAD</sequence>
<evidence type="ECO:0000313" key="3">
    <source>
        <dbReference type="Proteomes" id="UP000229335"/>
    </source>
</evidence>
<accession>A0A2M6WMV0</accession>
<reference evidence="3" key="1">
    <citation type="submission" date="2017-09" db="EMBL/GenBank/DDBJ databases">
        <title>Depth-based differentiation of microbial function through sediment-hosted aquifers and enrichment of novel symbionts in the deep terrestrial subsurface.</title>
        <authorList>
            <person name="Probst A.J."/>
            <person name="Ladd B."/>
            <person name="Jarett J.K."/>
            <person name="Geller-Mcgrath D.E."/>
            <person name="Sieber C.M.K."/>
            <person name="Emerson J.B."/>
            <person name="Anantharaman K."/>
            <person name="Thomas B.C."/>
            <person name="Malmstrom R."/>
            <person name="Stieglmeier M."/>
            <person name="Klingl A."/>
            <person name="Woyke T."/>
            <person name="Ryan C.M."/>
            <person name="Banfield J.F."/>
        </authorList>
    </citation>
    <scope>NUCLEOTIDE SEQUENCE [LARGE SCALE GENOMIC DNA]</scope>
</reference>
<feature type="non-terminal residue" evidence="2">
    <location>
        <position position="37"/>
    </location>
</feature>
<name>A0A2M6WMV0_9BACT</name>